<dbReference type="GO" id="GO:0005783">
    <property type="term" value="C:endoplasmic reticulum"/>
    <property type="evidence" value="ECO:0007669"/>
    <property type="project" value="UniProtKB-SubCell"/>
</dbReference>
<keyword evidence="6 7" id="KW-0333">Golgi apparatus</keyword>
<dbReference type="GO" id="GO:0006888">
    <property type="term" value="P:endoplasmic reticulum to Golgi vesicle-mediated transport"/>
    <property type="evidence" value="ECO:0007669"/>
    <property type="project" value="TreeGrafter"/>
</dbReference>
<dbReference type="PANTHER" id="PTHR20902:SF0">
    <property type="entry name" value="TRAFFICKING PROTEIN PARTICLE COMPLEX SUBUNIT 5"/>
    <property type="match status" value="1"/>
</dbReference>
<dbReference type="Gene3D" id="3.30.1380.20">
    <property type="entry name" value="Trafficking protein particle complex subunit 3"/>
    <property type="match status" value="1"/>
</dbReference>
<evidence type="ECO:0000256" key="6">
    <source>
        <dbReference type="ARBA" id="ARBA00023034"/>
    </source>
</evidence>
<dbReference type="PIRSF" id="PIRSF017479">
    <property type="entry name" value="TRAPP_I_complex_Trs31"/>
    <property type="match status" value="1"/>
</dbReference>
<dbReference type="CDD" id="cd14943">
    <property type="entry name" value="TRAPPC5_Trs31"/>
    <property type="match status" value="1"/>
</dbReference>
<keyword evidence="3 7" id="KW-0813">Transport</keyword>
<dbReference type="SUPFAM" id="SSF111126">
    <property type="entry name" value="Ligand-binding domain in the NO signalling and Golgi transport"/>
    <property type="match status" value="1"/>
</dbReference>
<reference evidence="8" key="1">
    <citation type="submission" date="2021-01" db="EMBL/GenBank/DDBJ databases">
        <authorList>
            <person name="Corre E."/>
            <person name="Pelletier E."/>
            <person name="Niang G."/>
            <person name="Scheremetjew M."/>
            <person name="Finn R."/>
            <person name="Kale V."/>
            <person name="Holt S."/>
            <person name="Cochrane G."/>
            <person name="Meng A."/>
            <person name="Brown T."/>
            <person name="Cohen L."/>
        </authorList>
    </citation>
    <scope>NUCLEOTIDE SEQUENCE</scope>
    <source>
        <strain evidence="8">B650</strain>
    </source>
</reference>
<comment type="similarity">
    <text evidence="2 7">Belongs to the TRAPP small subunits family. BET3 subfamily.</text>
</comment>
<dbReference type="InterPro" id="IPR024096">
    <property type="entry name" value="NO_sig/Golgi_transp_ligand-bd"/>
</dbReference>
<evidence type="ECO:0000256" key="7">
    <source>
        <dbReference type="PIRNR" id="PIRNR017479"/>
    </source>
</evidence>
<dbReference type="FunFam" id="3.30.1380.20:FF:000002">
    <property type="entry name" value="Trafficking protein particle complex subunit"/>
    <property type="match status" value="1"/>
</dbReference>
<evidence type="ECO:0000256" key="1">
    <source>
        <dbReference type="ARBA" id="ARBA00004240"/>
    </source>
</evidence>
<evidence type="ECO:0000256" key="2">
    <source>
        <dbReference type="ARBA" id="ARBA00006218"/>
    </source>
</evidence>
<organism evidence="8">
    <name type="scientific">Leptocylindrus danicus</name>
    <dbReference type="NCBI Taxonomy" id="163516"/>
    <lineage>
        <taxon>Eukaryota</taxon>
        <taxon>Sar</taxon>
        <taxon>Stramenopiles</taxon>
        <taxon>Ochrophyta</taxon>
        <taxon>Bacillariophyta</taxon>
        <taxon>Coscinodiscophyceae</taxon>
        <taxon>Chaetocerotophycidae</taxon>
        <taxon>Leptocylindrales</taxon>
        <taxon>Leptocylindraceae</taxon>
        <taxon>Leptocylindrus</taxon>
    </lineage>
</organism>
<keyword evidence="5 7" id="KW-0931">ER-Golgi transport</keyword>
<dbReference type="PANTHER" id="PTHR20902">
    <property type="entry name" value="41-2 PROTEIN ANTIGEN-RELATED"/>
    <property type="match status" value="1"/>
</dbReference>
<gene>
    <name evidence="8" type="ORF">LDAN0321_LOCUS20761</name>
</gene>
<accession>A0A7S2PS58</accession>
<comment type="subcellular location">
    <subcellularLocation>
        <location evidence="1">Endoplasmic reticulum</location>
    </subcellularLocation>
    <subcellularLocation>
        <location evidence="7">Golgi apparatus</location>
        <location evidence="7">cis-Golgi network</location>
    </subcellularLocation>
</comment>
<evidence type="ECO:0000256" key="3">
    <source>
        <dbReference type="ARBA" id="ARBA00022448"/>
    </source>
</evidence>
<dbReference type="InterPro" id="IPR016696">
    <property type="entry name" value="TRAPP-I_su5"/>
</dbReference>
<dbReference type="EMBL" id="HBGY01033160">
    <property type="protein sequence ID" value="CAD9613377.1"/>
    <property type="molecule type" value="Transcribed_RNA"/>
</dbReference>
<dbReference type="Pfam" id="PF04051">
    <property type="entry name" value="TRAPP"/>
    <property type="match status" value="1"/>
</dbReference>
<evidence type="ECO:0000313" key="8">
    <source>
        <dbReference type="EMBL" id="CAD9613377.1"/>
    </source>
</evidence>
<dbReference type="GO" id="GO:1990071">
    <property type="term" value="C:TRAPPII protein complex"/>
    <property type="evidence" value="ECO:0007669"/>
    <property type="project" value="TreeGrafter"/>
</dbReference>
<dbReference type="GO" id="GO:1990072">
    <property type="term" value="C:TRAPPIII protein complex"/>
    <property type="evidence" value="ECO:0007669"/>
    <property type="project" value="TreeGrafter"/>
</dbReference>
<dbReference type="InterPro" id="IPR007194">
    <property type="entry name" value="TRAPP_component"/>
</dbReference>
<evidence type="ECO:0000256" key="5">
    <source>
        <dbReference type="ARBA" id="ARBA00022892"/>
    </source>
</evidence>
<name>A0A7S2PS58_9STRA</name>
<proteinExistence type="inferred from homology"/>
<protein>
    <recommendedName>
        <fullName evidence="7">Trafficking protein particle complex subunit</fullName>
    </recommendedName>
</protein>
<comment type="subunit">
    <text evidence="7">Part of the multisubunit TRAPP (transport protein particle) complex.</text>
</comment>
<dbReference type="AlphaFoldDB" id="A0A7S2PS58"/>
<keyword evidence="4 7" id="KW-0256">Endoplasmic reticulum</keyword>
<sequence length="216" mass="23602">MMNIGSRSTAHMHILDRPVPKGTSRYGDQGSVSLSAFAYLYSELVQYHQSRVSSISELERRLEAAGFGVGLKTIELAAFRSREFKRETRLMSILHFVSSTVWRSLFGKAADSLERSIDNADEFMIVDYEPITSTYISVPSDLGQLSVDSYLSGIIAGVLEGAGFPARVTAHNVALEEGEGSKVGSVGGSNIPRTEKAVFLCKFSQEVLARDAALER</sequence>
<evidence type="ECO:0000256" key="4">
    <source>
        <dbReference type="ARBA" id="ARBA00022824"/>
    </source>
</evidence>
<dbReference type="GO" id="GO:1990070">
    <property type="term" value="C:TRAPPI protein complex"/>
    <property type="evidence" value="ECO:0007669"/>
    <property type="project" value="TreeGrafter"/>
</dbReference>